<dbReference type="InterPro" id="IPR051610">
    <property type="entry name" value="GPI/OXD"/>
</dbReference>
<evidence type="ECO:0000313" key="8">
    <source>
        <dbReference type="Proteomes" id="UP000030653"/>
    </source>
</evidence>
<feature type="binding site" evidence="3">
    <location>
        <position position="145"/>
    </location>
    <ligand>
        <name>Mn(2+)</name>
        <dbReference type="ChEBI" id="CHEBI:29035"/>
        <label>1</label>
    </ligand>
</feature>
<feature type="chain" id="PRO_5012700572" evidence="5">
    <location>
        <begin position="16"/>
        <end position="433"/>
    </location>
</feature>
<feature type="binding site" evidence="3">
    <location>
        <position position="372"/>
    </location>
    <ligand>
        <name>Mn(2+)</name>
        <dbReference type="ChEBI" id="CHEBI:29035"/>
        <label>2</label>
    </ligand>
</feature>
<evidence type="ECO:0000256" key="1">
    <source>
        <dbReference type="ARBA" id="ARBA00022723"/>
    </source>
</evidence>
<dbReference type="STRING" id="1858805.M5FRC7"/>
<dbReference type="OrthoDB" id="10263073at2759"/>
<feature type="binding site" evidence="3">
    <location>
        <position position="333"/>
    </location>
    <ligand>
        <name>Mn(2+)</name>
        <dbReference type="ChEBI" id="CHEBI:29035"/>
        <label>2</label>
    </ligand>
</feature>
<dbReference type="InterPro" id="IPR011051">
    <property type="entry name" value="RmlC_Cupin_sf"/>
</dbReference>
<dbReference type="Pfam" id="PF00190">
    <property type="entry name" value="Cupin_1"/>
    <property type="match status" value="2"/>
</dbReference>
<keyword evidence="1 3" id="KW-0479">Metal-binding</keyword>
<dbReference type="CDD" id="cd20304">
    <property type="entry name" value="cupin_OxDC_N"/>
    <property type="match status" value="1"/>
</dbReference>
<feature type="domain" description="Cupin type-1" evidence="6">
    <location>
        <begin position="281"/>
        <end position="422"/>
    </location>
</feature>
<comment type="cofactor">
    <cofactor evidence="3">
        <name>Mn(2+)</name>
        <dbReference type="ChEBI" id="CHEBI:29035"/>
    </cofactor>
    <text evidence="3">Binds 2 manganese ions per subunit.</text>
</comment>
<dbReference type="Gene3D" id="2.60.120.10">
    <property type="entry name" value="Jelly Rolls"/>
    <property type="match status" value="2"/>
</dbReference>
<gene>
    <name evidence="7" type="ORF">DACRYDRAFT_111158</name>
</gene>
<dbReference type="InterPro" id="IPR006045">
    <property type="entry name" value="Cupin_1"/>
</dbReference>
<dbReference type="PANTHER" id="PTHR35848:SF9">
    <property type="entry name" value="SLL1358 PROTEIN"/>
    <property type="match status" value="1"/>
</dbReference>
<evidence type="ECO:0000259" key="6">
    <source>
        <dbReference type="SMART" id="SM00835"/>
    </source>
</evidence>
<evidence type="ECO:0000256" key="2">
    <source>
        <dbReference type="PIRSR" id="PIRSR617774-1"/>
    </source>
</evidence>
<dbReference type="InterPro" id="IPR014710">
    <property type="entry name" value="RmlC-like_jellyroll"/>
</dbReference>
<organism evidence="7 8">
    <name type="scientific">Dacryopinax primogenitus (strain DJM 731)</name>
    <name type="common">Brown rot fungus</name>
    <dbReference type="NCBI Taxonomy" id="1858805"/>
    <lineage>
        <taxon>Eukaryota</taxon>
        <taxon>Fungi</taxon>
        <taxon>Dikarya</taxon>
        <taxon>Basidiomycota</taxon>
        <taxon>Agaricomycotina</taxon>
        <taxon>Dacrymycetes</taxon>
        <taxon>Dacrymycetales</taxon>
        <taxon>Dacrymycetaceae</taxon>
        <taxon>Dacryopinax</taxon>
    </lineage>
</organism>
<dbReference type="GO" id="GO:0046872">
    <property type="term" value="F:metal ion binding"/>
    <property type="evidence" value="ECO:0007669"/>
    <property type="project" value="UniProtKB-KW"/>
</dbReference>
<dbReference type="GO" id="GO:0033609">
    <property type="term" value="P:oxalate metabolic process"/>
    <property type="evidence" value="ECO:0007669"/>
    <property type="project" value="InterPro"/>
</dbReference>
<evidence type="ECO:0000256" key="5">
    <source>
        <dbReference type="SAM" id="SignalP"/>
    </source>
</evidence>
<keyword evidence="5" id="KW-0732">Signal</keyword>
<feature type="domain" description="Cupin type-1" evidence="6">
    <location>
        <begin position="102"/>
        <end position="245"/>
    </location>
</feature>
<accession>M5FRC7</accession>
<dbReference type="NCBIfam" id="TIGR03404">
    <property type="entry name" value="bicupin_oxalic"/>
    <property type="match status" value="1"/>
</dbReference>
<feature type="compositionally biased region" description="Low complexity" evidence="4">
    <location>
        <begin position="24"/>
        <end position="33"/>
    </location>
</feature>
<evidence type="ECO:0000256" key="3">
    <source>
        <dbReference type="PIRSR" id="PIRSR617774-2"/>
    </source>
</evidence>
<dbReference type="GeneID" id="63684245"/>
<dbReference type="SUPFAM" id="SSF51182">
    <property type="entry name" value="RmlC-like cupins"/>
    <property type="match status" value="1"/>
</dbReference>
<keyword evidence="8" id="KW-1185">Reference proteome</keyword>
<name>M5FRC7_DACPD</name>
<feature type="binding site" evidence="3">
    <location>
        <position position="147"/>
    </location>
    <ligand>
        <name>Mn(2+)</name>
        <dbReference type="ChEBI" id="CHEBI:29035"/>
        <label>1</label>
    </ligand>
</feature>
<proteinExistence type="predicted"/>
<dbReference type="CDD" id="cd20305">
    <property type="entry name" value="cupin_OxDC_C"/>
    <property type="match status" value="1"/>
</dbReference>
<feature type="binding site" evidence="3">
    <location>
        <position position="190"/>
    </location>
    <ligand>
        <name>Mn(2+)</name>
        <dbReference type="ChEBI" id="CHEBI:29035"/>
        <label>1</label>
    </ligand>
</feature>
<dbReference type="InterPro" id="IPR017774">
    <property type="entry name" value="Bicupin_oxalate_deCO2ase/Oxase"/>
</dbReference>
<dbReference type="EMBL" id="JH795874">
    <property type="protein sequence ID" value="EJT98183.1"/>
    <property type="molecule type" value="Genomic_DNA"/>
</dbReference>
<reference evidence="7 8" key="1">
    <citation type="journal article" date="2012" name="Science">
        <title>The Paleozoic origin of enzymatic lignin decomposition reconstructed from 31 fungal genomes.</title>
        <authorList>
            <person name="Floudas D."/>
            <person name="Binder M."/>
            <person name="Riley R."/>
            <person name="Barry K."/>
            <person name="Blanchette R.A."/>
            <person name="Henrissat B."/>
            <person name="Martinez A.T."/>
            <person name="Otillar R."/>
            <person name="Spatafora J.W."/>
            <person name="Yadav J.S."/>
            <person name="Aerts A."/>
            <person name="Benoit I."/>
            <person name="Boyd A."/>
            <person name="Carlson A."/>
            <person name="Copeland A."/>
            <person name="Coutinho P.M."/>
            <person name="de Vries R.P."/>
            <person name="Ferreira P."/>
            <person name="Findley K."/>
            <person name="Foster B."/>
            <person name="Gaskell J."/>
            <person name="Glotzer D."/>
            <person name="Gorecki P."/>
            <person name="Heitman J."/>
            <person name="Hesse C."/>
            <person name="Hori C."/>
            <person name="Igarashi K."/>
            <person name="Jurgens J.A."/>
            <person name="Kallen N."/>
            <person name="Kersten P."/>
            <person name="Kohler A."/>
            <person name="Kuees U."/>
            <person name="Kumar T.K.A."/>
            <person name="Kuo A."/>
            <person name="LaButti K."/>
            <person name="Larrondo L.F."/>
            <person name="Lindquist E."/>
            <person name="Ling A."/>
            <person name="Lombard V."/>
            <person name="Lucas S."/>
            <person name="Lundell T."/>
            <person name="Martin R."/>
            <person name="McLaughlin D.J."/>
            <person name="Morgenstern I."/>
            <person name="Morin E."/>
            <person name="Murat C."/>
            <person name="Nagy L.G."/>
            <person name="Nolan M."/>
            <person name="Ohm R.A."/>
            <person name="Patyshakuliyeva A."/>
            <person name="Rokas A."/>
            <person name="Ruiz-Duenas F.J."/>
            <person name="Sabat G."/>
            <person name="Salamov A."/>
            <person name="Samejima M."/>
            <person name="Schmutz J."/>
            <person name="Slot J.C."/>
            <person name="St John F."/>
            <person name="Stenlid J."/>
            <person name="Sun H."/>
            <person name="Sun S."/>
            <person name="Syed K."/>
            <person name="Tsang A."/>
            <person name="Wiebenga A."/>
            <person name="Young D."/>
            <person name="Pisabarro A."/>
            <person name="Eastwood D.C."/>
            <person name="Martin F."/>
            <person name="Cullen D."/>
            <person name="Grigoriev I.V."/>
            <person name="Hibbett D.S."/>
        </authorList>
    </citation>
    <scope>NUCLEOTIDE SEQUENCE [LARGE SCALE GENOMIC DNA]</scope>
    <source>
        <strain evidence="7 8">DJM-731 SS1</strain>
    </source>
</reference>
<feature type="binding site" evidence="3">
    <location>
        <position position="151"/>
    </location>
    <ligand>
        <name>Mn(2+)</name>
        <dbReference type="ChEBI" id="CHEBI:29035"/>
        <label>1</label>
    </ligand>
</feature>
<feature type="active site" description="Proton donor" evidence="2">
    <location>
        <position position="386"/>
    </location>
</feature>
<sequence length="433" mass="47842">MQSFLLLAALPFALCTPLQPRQDSSTSSAAQPTPTVPYASDDPNDSFWNQFNQPGAVPQPERGNTGGDILAQDNVPLDIENPDTLAPPSTDEGDIPNSKWPFSLSHNRLQDGGWARQQNVNSMPIATALAGVDMRLKAGAYRELHWHTASEWSYVLAGSCRITAVDQLGRNYIADIYQGDLWYFPPGIPHSIQGLNDTADGCEFLLVFDNGEFSEDDTFLLTDWLAHVPKEVLAKNFQLDISLFDHIPGEELYIFPGVVPPPIDQDAVEDPNGQVPEPFSYAFSQIQPTAYQGGSVKIADSRTFNISTTIIAAEVTVNPGAMRELHWHPTEPEWTYFLEGNARLTSFAASATARTFNYQAGDIAYVPPAYGHYIENIGDTTVKYLEIFNAAIYQDISLTQWISLTPPEMVQAHLQLPLDVIQSFNKSKATVVY</sequence>
<feature type="region of interest" description="Disordered" evidence="4">
    <location>
        <begin position="19"/>
        <end position="97"/>
    </location>
</feature>
<evidence type="ECO:0000256" key="4">
    <source>
        <dbReference type="SAM" id="MobiDB-lite"/>
    </source>
</evidence>
<feature type="binding site" evidence="3">
    <location>
        <position position="328"/>
    </location>
    <ligand>
        <name>Mn(2+)</name>
        <dbReference type="ChEBI" id="CHEBI:29035"/>
        <label>2</label>
    </ligand>
</feature>
<protein>
    <submittedName>
        <fullName evidence="7">Oxalate oxidase</fullName>
    </submittedName>
</protein>
<keyword evidence="3" id="KW-0464">Manganese</keyword>
<dbReference type="Proteomes" id="UP000030653">
    <property type="component" value="Unassembled WGS sequence"/>
</dbReference>
<dbReference type="RefSeq" id="XP_040625081.1">
    <property type="nucleotide sequence ID" value="XM_040769183.1"/>
</dbReference>
<evidence type="ECO:0000313" key="7">
    <source>
        <dbReference type="EMBL" id="EJT98183.1"/>
    </source>
</evidence>
<dbReference type="HOGENOM" id="CLU_030515_2_0_1"/>
<feature type="signal peptide" evidence="5">
    <location>
        <begin position="1"/>
        <end position="15"/>
    </location>
</feature>
<feature type="binding site" evidence="3">
    <location>
        <position position="326"/>
    </location>
    <ligand>
        <name>Mn(2+)</name>
        <dbReference type="ChEBI" id="CHEBI:29035"/>
        <label>2</label>
    </ligand>
</feature>
<dbReference type="AlphaFoldDB" id="M5FRC7"/>
<dbReference type="SMART" id="SM00835">
    <property type="entry name" value="Cupin_1"/>
    <property type="match status" value="2"/>
</dbReference>
<dbReference type="PANTHER" id="PTHR35848">
    <property type="entry name" value="OXALATE-BINDING PROTEIN"/>
    <property type="match status" value="1"/>
</dbReference>